<dbReference type="InterPro" id="IPR005467">
    <property type="entry name" value="His_kinase_dom"/>
</dbReference>
<evidence type="ECO:0000259" key="8">
    <source>
        <dbReference type="PROSITE" id="PS50109"/>
    </source>
</evidence>
<accession>A0A916UZ50</accession>
<dbReference type="GO" id="GO:0004673">
    <property type="term" value="F:protein histidine kinase activity"/>
    <property type="evidence" value="ECO:0007669"/>
    <property type="project" value="UniProtKB-EC"/>
</dbReference>
<keyword evidence="7" id="KW-1133">Transmembrane helix</keyword>
<keyword evidence="7" id="KW-0472">Membrane</keyword>
<organism evidence="9 10">
    <name type="scientific">Undibacterium terreum</name>
    <dbReference type="NCBI Taxonomy" id="1224302"/>
    <lineage>
        <taxon>Bacteria</taxon>
        <taxon>Pseudomonadati</taxon>
        <taxon>Pseudomonadota</taxon>
        <taxon>Betaproteobacteria</taxon>
        <taxon>Burkholderiales</taxon>
        <taxon>Oxalobacteraceae</taxon>
        <taxon>Undibacterium</taxon>
    </lineage>
</organism>
<dbReference type="AlphaFoldDB" id="A0A916UZ50"/>
<feature type="transmembrane region" description="Helical" evidence="7">
    <location>
        <begin position="20"/>
        <end position="40"/>
    </location>
</feature>
<keyword evidence="7" id="KW-0812">Transmembrane</keyword>
<dbReference type="EC" id="2.7.13.3" evidence="2"/>
<evidence type="ECO:0000256" key="2">
    <source>
        <dbReference type="ARBA" id="ARBA00012438"/>
    </source>
</evidence>
<dbReference type="Pfam" id="PF02518">
    <property type="entry name" value="HATPase_c"/>
    <property type="match status" value="1"/>
</dbReference>
<proteinExistence type="predicted"/>
<evidence type="ECO:0000256" key="6">
    <source>
        <dbReference type="ARBA" id="ARBA00023012"/>
    </source>
</evidence>
<evidence type="ECO:0000256" key="3">
    <source>
        <dbReference type="ARBA" id="ARBA00022553"/>
    </source>
</evidence>
<dbReference type="EMBL" id="BMED01000006">
    <property type="protein sequence ID" value="GGC95990.1"/>
    <property type="molecule type" value="Genomic_DNA"/>
</dbReference>
<dbReference type="SUPFAM" id="SSF55874">
    <property type="entry name" value="ATPase domain of HSP90 chaperone/DNA topoisomerase II/histidine kinase"/>
    <property type="match status" value="1"/>
</dbReference>
<reference evidence="9" key="2">
    <citation type="submission" date="2020-09" db="EMBL/GenBank/DDBJ databases">
        <authorList>
            <person name="Sun Q."/>
            <person name="Zhou Y."/>
        </authorList>
    </citation>
    <scope>NUCLEOTIDE SEQUENCE</scope>
    <source>
        <strain evidence="9">CGMCC 1.10998</strain>
    </source>
</reference>
<evidence type="ECO:0000256" key="1">
    <source>
        <dbReference type="ARBA" id="ARBA00000085"/>
    </source>
</evidence>
<keyword evidence="5" id="KW-0418">Kinase</keyword>
<dbReference type="GO" id="GO:0000160">
    <property type="term" value="P:phosphorelay signal transduction system"/>
    <property type="evidence" value="ECO:0007669"/>
    <property type="project" value="UniProtKB-KW"/>
</dbReference>
<dbReference type="InterPro" id="IPR050980">
    <property type="entry name" value="2C_sensor_his_kinase"/>
</dbReference>
<dbReference type="PROSITE" id="PS50109">
    <property type="entry name" value="HIS_KIN"/>
    <property type="match status" value="1"/>
</dbReference>
<sequence length="710" mass="77960">MSAPVLQRLLSIAPYRLRILFRTVFLLLAAATVALVLFVLQQEKQLSYKNYQGGFNKTREQISSTLRNPAGQLALLNPPAQEGSGRFLHPLLLPYSALDFDDQNKVQQAVALSGCMASYGNDGSLCVGIGNNPWAGGFIYVAGSFNSKALVAHQRGELVLDQSHRVKVTVALRGQTYQWIAPFEEISDAPALNSRLAAARGLRGRLTGFNAGEADKPHARPVKEFRGWIWQNASCNEPEQDGRDEECSRSSFFSLRLPVGVLQDALFEKKRPVWPPEDLDQIKVQVVVLAPQQSTPLLDSDSRDAVPPFSLSDLQALLLPGETLRIRKLDKPTKETETERPDFVKLVGKVEQEDESWHLLTSVIRRLPVEAYDTPLESREVITTSLGSYEVLLKGDVRSVSKSLSVIATRVSWFVGAILLALLLAWLAIEIGIIRRITVLTRRADSVSKTVKGAGGLEKFDLSDLRGSDELGVLANCLHDLLRRVREDVEREGIRAEQEKEMWHAVGHEIMSPLQSLMALHDAPDDQSSRYINRMQQAIRVLYGSASPSEAFQSTVLQVAEIDITAFLQHVAGNAPCVGIPQVQFAGDAAAQMPVMVRADDYSLEDVVTHVLRNADRHRLPGTAITITLEASETAATITIFNQGPHIAEDLLDKIFEYGVSDQHESGANGNRGQGLFVAKTYMAKMGGTIAAHNVAGGVSFILNLQRGLG</sequence>
<dbReference type="PANTHER" id="PTHR44936">
    <property type="entry name" value="SENSOR PROTEIN CREC"/>
    <property type="match status" value="1"/>
</dbReference>
<name>A0A916UZ50_9BURK</name>
<evidence type="ECO:0000313" key="9">
    <source>
        <dbReference type="EMBL" id="GGC95990.1"/>
    </source>
</evidence>
<keyword evidence="3" id="KW-0597">Phosphoprotein</keyword>
<dbReference type="Gene3D" id="3.30.565.10">
    <property type="entry name" value="Histidine kinase-like ATPase, C-terminal domain"/>
    <property type="match status" value="1"/>
</dbReference>
<keyword evidence="6" id="KW-0902">Two-component regulatory system</keyword>
<dbReference type="Gene3D" id="6.10.340.10">
    <property type="match status" value="1"/>
</dbReference>
<dbReference type="SMART" id="SM00387">
    <property type="entry name" value="HATPase_c"/>
    <property type="match status" value="1"/>
</dbReference>
<dbReference type="PANTHER" id="PTHR44936:SF9">
    <property type="entry name" value="SENSOR PROTEIN CREC"/>
    <property type="match status" value="1"/>
</dbReference>
<dbReference type="InterPro" id="IPR003594">
    <property type="entry name" value="HATPase_dom"/>
</dbReference>
<evidence type="ECO:0000256" key="5">
    <source>
        <dbReference type="ARBA" id="ARBA00022777"/>
    </source>
</evidence>
<evidence type="ECO:0000256" key="7">
    <source>
        <dbReference type="SAM" id="Phobius"/>
    </source>
</evidence>
<feature type="domain" description="Histidine kinase" evidence="8">
    <location>
        <begin position="505"/>
        <end position="709"/>
    </location>
</feature>
<dbReference type="RefSeq" id="WP_188568788.1">
    <property type="nucleotide sequence ID" value="NZ_BMED01000006.1"/>
</dbReference>
<dbReference type="InterPro" id="IPR036890">
    <property type="entry name" value="HATPase_C_sf"/>
</dbReference>
<evidence type="ECO:0000313" key="10">
    <source>
        <dbReference type="Proteomes" id="UP000637423"/>
    </source>
</evidence>
<evidence type="ECO:0000256" key="4">
    <source>
        <dbReference type="ARBA" id="ARBA00022679"/>
    </source>
</evidence>
<gene>
    <name evidence="9" type="ORF">GCM10011396_49240</name>
</gene>
<comment type="catalytic activity">
    <reaction evidence="1">
        <text>ATP + protein L-histidine = ADP + protein N-phospho-L-histidine.</text>
        <dbReference type="EC" id="2.7.13.3"/>
    </reaction>
</comment>
<feature type="transmembrane region" description="Helical" evidence="7">
    <location>
        <begin position="411"/>
        <end position="433"/>
    </location>
</feature>
<keyword evidence="4" id="KW-0808">Transferase</keyword>
<protein>
    <recommendedName>
        <fullName evidence="2">histidine kinase</fullName>
        <ecNumber evidence="2">2.7.13.3</ecNumber>
    </recommendedName>
</protein>
<dbReference type="Proteomes" id="UP000637423">
    <property type="component" value="Unassembled WGS sequence"/>
</dbReference>
<keyword evidence="10" id="KW-1185">Reference proteome</keyword>
<comment type="caution">
    <text evidence="9">The sequence shown here is derived from an EMBL/GenBank/DDBJ whole genome shotgun (WGS) entry which is preliminary data.</text>
</comment>
<reference evidence="9" key="1">
    <citation type="journal article" date="2014" name="Int. J. Syst. Evol. Microbiol.">
        <title>Complete genome sequence of Corynebacterium casei LMG S-19264T (=DSM 44701T), isolated from a smear-ripened cheese.</title>
        <authorList>
            <consortium name="US DOE Joint Genome Institute (JGI-PGF)"/>
            <person name="Walter F."/>
            <person name="Albersmeier A."/>
            <person name="Kalinowski J."/>
            <person name="Ruckert C."/>
        </authorList>
    </citation>
    <scope>NUCLEOTIDE SEQUENCE</scope>
    <source>
        <strain evidence="9">CGMCC 1.10998</strain>
    </source>
</reference>